<gene>
    <name evidence="1" type="ORF">BBD32_02475</name>
</gene>
<dbReference type="RefSeq" id="WP_078395055.1">
    <property type="nucleotide sequence ID" value="NZ_CP016374.1"/>
</dbReference>
<protein>
    <recommendedName>
        <fullName evidence="3">GLPGLI family protein</fullName>
    </recommendedName>
</protein>
<proteinExistence type="predicted"/>
<evidence type="ECO:0000313" key="2">
    <source>
        <dbReference type="Proteomes" id="UP000190848"/>
    </source>
</evidence>
<evidence type="ECO:0000313" key="1">
    <source>
        <dbReference type="EMBL" id="AQX00406.1"/>
    </source>
</evidence>
<dbReference type="InterPro" id="IPR005901">
    <property type="entry name" value="GLPGLI"/>
</dbReference>
<dbReference type="Proteomes" id="UP000190848">
    <property type="component" value="Chromosome"/>
</dbReference>
<name>A0AAU8VCQ3_9FLAO</name>
<reference evidence="1 2" key="1">
    <citation type="submission" date="2016-07" db="EMBL/GenBank/DDBJ databases">
        <title>Revisiting the taxonomy of the Elizabethkingia Genus using Whole-Genome Sequencing, Optical Mapping, and MALDI-TOF, along with proposal of three novel Elizabethkingia species: Elizabethkingia bruuniana sp. nov., Elizabethkingia ursingii sp. nov., and Elizabethkingia occulta sp. nov.</title>
        <authorList>
            <person name="Nicholson A.C."/>
        </authorList>
    </citation>
    <scope>NUCLEOTIDE SEQUENCE [LARGE SCALE GENOMIC DNA]</scope>
    <source>
        <strain evidence="1 2">F3201</strain>
    </source>
</reference>
<dbReference type="NCBIfam" id="TIGR01200">
    <property type="entry name" value="GLPGLI"/>
    <property type="match status" value="1"/>
</dbReference>
<dbReference type="Pfam" id="PF09697">
    <property type="entry name" value="Porph_ging"/>
    <property type="match status" value="1"/>
</dbReference>
<evidence type="ECO:0008006" key="3">
    <source>
        <dbReference type="Google" id="ProtNLM"/>
    </source>
</evidence>
<dbReference type="AlphaFoldDB" id="A0AAU8VCQ3"/>
<dbReference type="EMBL" id="CP016374">
    <property type="protein sequence ID" value="AQX00406.1"/>
    <property type="molecule type" value="Genomic_DNA"/>
</dbReference>
<sequence length="246" mass="28639">MKKIFILIHCIVFAYIQSQNIHVKYDHVASKIASFHEDLYIKGNSVYSVEDSIMHKPEGFSSDEDEFSFVLKTKIYKKRIVKNVTNNNLKILERLGKTEYLINDSLPKTNWNVDYNTSKKIDKYLCYKATTNFRGSNIIAYFTKEIPYSTGPYKFGGLPGLILEIYEDGKKVNSWKVISIDDHTEIPTIIIPKNIQTVSLQKFLELKKEKDDAFFKKLMAPAEGKAKIEMIKQQRNGIEKKYEWEN</sequence>
<organism evidence="1 2">
    <name type="scientific">Elizabethkingia anophelis</name>
    <dbReference type="NCBI Taxonomy" id="1117645"/>
    <lineage>
        <taxon>Bacteria</taxon>
        <taxon>Pseudomonadati</taxon>
        <taxon>Bacteroidota</taxon>
        <taxon>Flavobacteriia</taxon>
        <taxon>Flavobacteriales</taxon>
        <taxon>Weeksellaceae</taxon>
        <taxon>Elizabethkingia</taxon>
    </lineage>
</organism>
<accession>A0AAU8VCQ3</accession>